<sequence length="140" mass="15438">MQDGKASFARKCALVTRMDKGVKKLAETAGKASSAITRMEYAQVVVIPACLAKNATKLVRKIGMVKIVLEDVVKTAKAVTEKMVSVTLVVIQDGLEYIVKTYNNEWTVHGLSTSDQLFMTLMELRLNLRDLDLAGRFVTS</sequence>
<keyword evidence="1" id="KW-1185">Reference proteome</keyword>
<gene>
    <name evidence="2" type="primary">LOC111114399</name>
</gene>
<name>A0A8B8BYL6_CRAVI</name>
<evidence type="ECO:0000313" key="2">
    <source>
        <dbReference type="RefSeq" id="XP_022308400.1"/>
    </source>
</evidence>
<evidence type="ECO:0000313" key="1">
    <source>
        <dbReference type="Proteomes" id="UP000694844"/>
    </source>
</evidence>
<dbReference type="GeneID" id="111114399"/>
<dbReference type="RefSeq" id="XP_022308400.1">
    <property type="nucleotide sequence ID" value="XM_022452692.1"/>
</dbReference>
<organism evidence="1 2">
    <name type="scientific">Crassostrea virginica</name>
    <name type="common">Eastern oyster</name>
    <dbReference type="NCBI Taxonomy" id="6565"/>
    <lineage>
        <taxon>Eukaryota</taxon>
        <taxon>Metazoa</taxon>
        <taxon>Spiralia</taxon>
        <taxon>Lophotrochozoa</taxon>
        <taxon>Mollusca</taxon>
        <taxon>Bivalvia</taxon>
        <taxon>Autobranchia</taxon>
        <taxon>Pteriomorphia</taxon>
        <taxon>Ostreida</taxon>
        <taxon>Ostreoidea</taxon>
        <taxon>Ostreidae</taxon>
        <taxon>Crassostrea</taxon>
    </lineage>
</organism>
<proteinExistence type="predicted"/>
<dbReference type="KEGG" id="cvn:111114399"/>
<dbReference type="Proteomes" id="UP000694844">
    <property type="component" value="Chromosome 9"/>
</dbReference>
<protein>
    <submittedName>
        <fullName evidence="2">Uncharacterized protein LOC111114399</fullName>
    </submittedName>
</protein>
<accession>A0A8B8BYL6</accession>
<reference evidence="2" key="1">
    <citation type="submission" date="2025-08" db="UniProtKB">
        <authorList>
            <consortium name="RefSeq"/>
        </authorList>
    </citation>
    <scope>IDENTIFICATION</scope>
    <source>
        <tissue evidence="2">Whole sample</tissue>
    </source>
</reference>
<dbReference type="AlphaFoldDB" id="A0A8B8BYL6"/>